<evidence type="ECO:0000313" key="2">
    <source>
        <dbReference type="EMBL" id="VFJ91430.1"/>
    </source>
</evidence>
<organism evidence="3">
    <name type="scientific">Candidatus Kentrum eta</name>
    <dbReference type="NCBI Taxonomy" id="2126337"/>
    <lineage>
        <taxon>Bacteria</taxon>
        <taxon>Pseudomonadati</taxon>
        <taxon>Pseudomonadota</taxon>
        <taxon>Gammaproteobacteria</taxon>
        <taxon>Candidatus Kentrum</taxon>
    </lineage>
</organism>
<dbReference type="EMBL" id="CAADFI010000030">
    <property type="protein sequence ID" value="VFJ92493.1"/>
    <property type="molecule type" value="Genomic_DNA"/>
</dbReference>
<name>A0A450UIZ7_9GAMM</name>
<reference evidence="3" key="1">
    <citation type="submission" date="2019-02" db="EMBL/GenBank/DDBJ databases">
        <authorList>
            <person name="Gruber-Vodicka R. H."/>
            <person name="Seah K. B. B."/>
        </authorList>
    </citation>
    <scope>NUCLEOTIDE SEQUENCE</scope>
    <source>
        <strain evidence="4">BECK_SA2B12</strain>
        <strain evidence="2">BECK_SA2B15</strain>
        <strain evidence="3">BECK_SA2B20</strain>
    </source>
</reference>
<protein>
    <submittedName>
        <fullName evidence="3">Uncharacterized protein</fullName>
    </submittedName>
</protein>
<keyword evidence="1" id="KW-0812">Transmembrane</keyword>
<feature type="transmembrane region" description="Helical" evidence="1">
    <location>
        <begin position="62"/>
        <end position="85"/>
    </location>
</feature>
<evidence type="ECO:0000313" key="3">
    <source>
        <dbReference type="EMBL" id="VFJ92493.1"/>
    </source>
</evidence>
<evidence type="ECO:0000313" key="4">
    <source>
        <dbReference type="EMBL" id="VFJ99277.1"/>
    </source>
</evidence>
<dbReference type="EMBL" id="CAADFG010000031">
    <property type="protein sequence ID" value="VFJ91430.1"/>
    <property type="molecule type" value="Genomic_DNA"/>
</dbReference>
<accession>A0A450UIZ7</accession>
<keyword evidence="1" id="KW-0472">Membrane</keyword>
<evidence type="ECO:0000256" key="1">
    <source>
        <dbReference type="SAM" id="Phobius"/>
    </source>
</evidence>
<dbReference type="AlphaFoldDB" id="A0A450UIZ7"/>
<gene>
    <name evidence="2" type="ORF">BECKH772A_GA0070896_1003115</name>
    <name evidence="3" type="ORF">BECKH772B_GA0070898_1003016</name>
    <name evidence="4" type="ORF">BECKH772C_GA0070978_1003015</name>
</gene>
<keyword evidence="1" id="KW-1133">Transmembrane helix</keyword>
<proteinExistence type="predicted"/>
<dbReference type="EMBL" id="CAADFJ010000030">
    <property type="protein sequence ID" value="VFJ99277.1"/>
    <property type="molecule type" value="Genomic_DNA"/>
</dbReference>
<sequence>MGAKIRIVVDYTTPPAHNEPRPRRNAAGRNSGAAAEWIANFQTASYITAIGEEVVMKGPSSVTATAVTIGSGLWLLIMLTLTGILPKFNPVADNTG</sequence>